<dbReference type="InterPro" id="IPR022134">
    <property type="entry name" value="DUF3667"/>
</dbReference>
<evidence type="ECO:0000313" key="4">
    <source>
        <dbReference type="Proteomes" id="UP000006512"/>
    </source>
</evidence>
<keyword evidence="4" id="KW-1185">Reference proteome</keyword>
<dbReference type="STRING" id="715226.ABI_22610"/>
<protein>
    <recommendedName>
        <fullName evidence="5">DUF3667 domain-containing protein</fullName>
    </recommendedName>
</protein>
<dbReference type="OrthoDB" id="9111327at2"/>
<dbReference type="RefSeq" id="WP_006273031.1">
    <property type="nucleotide sequence ID" value="NZ_GL883078.1"/>
</dbReference>
<feature type="region of interest" description="Disordered" evidence="1">
    <location>
        <begin position="128"/>
        <end position="172"/>
    </location>
</feature>
<sequence length="367" mass="40299">MVKELEIFSLDGLNSLFKRHKAFTPEPGALCKNCDTELSGQFCHVCGQNADQRHRNIFHLTWEAIEGLFHLDGRLWRTLPPLFFRPGTLNRDYLEGRITRHVPPFRLFLVALLLFIFAAEHRIEHSMHAAQHPDAAHADAGDAAAGHAEAGHSEAAHAPAQAAHATSATGKEDTKVALFESGRKGTGPMTEVEADGTTTRSVALFAMTEDDAKYLGGMIAQSDVKPEWLKGSMARALENPKHYFLLMFTWGHRLAVFLLPILGLVLALVNLRKRQFYIYDHLIVAMNLLSFVFLGFAVSLALPEGIGLWVARIMAIGVPVNLFFTMRGAYGSSFLTSAVKALFVSILTGLCFATGMLAIMVVAIATI</sequence>
<keyword evidence="2" id="KW-1133">Transmembrane helix</keyword>
<proteinExistence type="predicted"/>
<accession>F4QNE1</accession>
<evidence type="ECO:0000313" key="3">
    <source>
        <dbReference type="EMBL" id="EGF90849.1"/>
    </source>
</evidence>
<dbReference type="AlphaFoldDB" id="F4QNE1"/>
<name>F4QNE1_9CAUL</name>
<dbReference type="HOGENOM" id="CLU_046825_0_0_5"/>
<feature type="compositionally biased region" description="Low complexity" evidence="1">
    <location>
        <begin position="156"/>
        <end position="169"/>
    </location>
</feature>
<dbReference type="Proteomes" id="UP000006512">
    <property type="component" value="Unassembled WGS sequence"/>
</dbReference>
<feature type="transmembrane region" description="Helical" evidence="2">
    <location>
        <begin position="308"/>
        <end position="330"/>
    </location>
</feature>
<organism evidence="3 4">
    <name type="scientific">Asticcacaulis biprosthecium C19</name>
    <dbReference type="NCBI Taxonomy" id="715226"/>
    <lineage>
        <taxon>Bacteria</taxon>
        <taxon>Pseudomonadati</taxon>
        <taxon>Pseudomonadota</taxon>
        <taxon>Alphaproteobacteria</taxon>
        <taxon>Caulobacterales</taxon>
        <taxon>Caulobacteraceae</taxon>
        <taxon>Asticcacaulis</taxon>
    </lineage>
</organism>
<evidence type="ECO:0000256" key="2">
    <source>
        <dbReference type="SAM" id="Phobius"/>
    </source>
</evidence>
<evidence type="ECO:0008006" key="5">
    <source>
        <dbReference type="Google" id="ProtNLM"/>
    </source>
</evidence>
<feature type="transmembrane region" description="Helical" evidence="2">
    <location>
        <begin position="342"/>
        <end position="365"/>
    </location>
</feature>
<gene>
    <name evidence="3" type="ORF">ABI_22610</name>
</gene>
<evidence type="ECO:0000256" key="1">
    <source>
        <dbReference type="SAM" id="MobiDB-lite"/>
    </source>
</evidence>
<keyword evidence="2" id="KW-0812">Transmembrane</keyword>
<keyword evidence="2" id="KW-0472">Membrane</keyword>
<dbReference type="Pfam" id="PF12412">
    <property type="entry name" value="DUF3667"/>
    <property type="match status" value="1"/>
</dbReference>
<feature type="transmembrane region" description="Helical" evidence="2">
    <location>
        <begin position="281"/>
        <end position="302"/>
    </location>
</feature>
<feature type="transmembrane region" description="Helical" evidence="2">
    <location>
        <begin position="243"/>
        <end position="269"/>
    </location>
</feature>
<reference evidence="4" key="1">
    <citation type="submission" date="2011-03" db="EMBL/GenBank/DDBJ databases">
        <title>Draft genome sequence of Brevundimonas diminuta.</title>
        <authorList>
            <person name="Brown P.J.B."/>
            <person name="Buechlein A."/>
            <person name="Hemmerich C."/>
            <person name="Brun Y.V."/>
        </authorList>
    </citation>
    <scope>NUCLEOTIDE SEQUENCE [LARGE SCALE GENOMIC DNA]</scope>
    <source>
        <strain evidence="4">C19</strain>
    </source>
</reference>
<dbReference type="EMBL" id="GL883078">
    <property type="protein sequence ID" value="EGF90849.1"/>
    <property type="molecule type" value="Genomic_DNA"/>
</dbReference>
<dbReference type="eggNOG" id="COG1566">
    <property type="taxonomic scope" value="Bacteria"/>
</dbReference>